<sequence>MERRQKRGAWLAMAALLFVAAAVLMFLGQGDKTETEEPKVDFPRRMRAPERERAERRRTQPTPVAPDAGEQAAVPAKPRDPLLAALPRGPGKTAVVIEANALRHSPIGALLLDCMMRDGGKQLDEFRQKSGVDPLQDLDRLVITDEGMMLSGNFSNARYQELLGDRVSADYGQGARVYEPGESTDTMKDGTTVTRRGGPSIGTWNNQLLVMGRSPDEVKAAIDRVEGRGPDEPPAISENSTYGEMYGVLSVEHIARLLPKEQAALAQRLRDVAQNVELHLDASSDVALVAEIQGPNADDVTDLGKSLGAALSLARIKAQAGEDKDLAQLLDFAKVKPDGNSFTLEMAVPLSVIQERLAFCKEERRAAEAAAPSGSEAKVGVEQAPAP</sequence>
<feature type="compositionally biased region" description="Basic and acidic residues" evidence="1">
    <location>
        <begin position="32"/>
        <end position="58"/>
    </location>
</feature>
<name>A0A511T6S6_MYXFU</name>
<comment type="caution">
    <text evidence="2">The sequence shown here is derived from an EMBL/GenBank/DDBJ whole genome shotgun (WGS) entry which is preliminary data.</text>
</comment>
<dbReference type="OrthoDB" id="5380200at2"/>
<feature type="region of interest" description="Disordered" evidence="1">
    <location>
        <begin position="32"/>
        <end position="77"/>
    </location>
</feature>
<dbReference type="RefSeq" id="WP_046713529.1">
    <property type="nucleotide sequence ID" value="NZ_BJXR01000036.1"/>
</dbReference>
<reference evidence="3 4" key="1">
    <citation type="submission" date="2016-10" db="EMBL/GenBank/DDBJ databases">
        <authorList>
            <person name="Varghese N."/>
            <person name="Submissions S."/>
        </authorList>
    </citation>
    <scope>NUCLEOTIDE SEQUENCE [LARGE SCALE GENOMIC DNA]</scope>
    <source>
        <strain evidence="3 4">DSM 16525</strain>
    </source>
</reference>
<evidence type="ECO:0000313" key="2">
    <source>
        <dbReference type="EMBL" id="GEN09869.1"/>
    </source>
</evidence>
<accession>A0A511T6S6</accession>
<feature type="region of interest" description="Disordered" evidence="1">
    <location>
        <begin position="368"/>
        <end position="387"/>
    </location>
</feature>
<feature type="region of interest" description="Disordered" evidence="1">
    <location>
        <begin position="179"/>
        <end position="198"/>
    </location>
</feature>
<reference evidence="2 5" key="2">
    <citation type="submission" date="2019-07" db="EMBL/GenBank/DDBJ databases">
        <title>Whole genome shotgun sequence of Myxococcus fulvus NBRC 100333.</title>
        <authorList>
            <person name="Hosoyama A."/>
            <person name="Uohara A."/>
            <person name="Ohji S."/>
            <person name="Ichikawa N."/>
        </authorList>
    </citation>
    <scope>NUCLEOTIDE SEQUENCE [LARGE SCALE GENOMIC DNA]</scope>
    <source>
        <strain evidence="2 5">NBRC 100333</strain>
    </source>
</reference>
<gene>
    <name evidence="2" type="ORF">MFU01_49060</name>
    <name evidence="3" type="ORF">SAMN05443572_107224</name>
</gene>
<evidence type="ECO:0000313" key="3">
    <source>
        <dbReference type="EMBL" id="SEU26220.1"/>
    </source>
</evidence>
<evidence type="ECO:0000313" key="5">
    <source>
        <dbReference type="Proteomes" id="UP000321514"/>
    </source>
</evidence>
<evidence type="ECO:0000313" key="4">
    <source>
        <dbReference type="Proteomes" id="UP000183760"/>
    </source>
</evidence>
<dbReference type="EMBL" id="BJXR01000036">
    <property type="protein sequence ID" value="GEN09869.1"/>
    <property type="molecule type" value="Genomic_DNA"/>
</dbReference>
<dbReference type="EMBL" id="FOIB01000007">
    <property type="protein sequence ID" value="SEU26220.1"/>
    <property type="molecule type" value="Genomic_DNA"/>
</dbReference>
<dbReference type="STRING" id="1334629.MFUL124B02_20525"/>
<organism evidence="2 5">
    <name type="scientific">Myxococcus fulvus</name>
    <dbReference type="NCBI Taxonomy" id="33"/>
    <lineage>
        <taxon>Bacteria</taxon>
        <taxon>Pseudomonadati</taxon>
        <taxon>Myxococcota</taxon>
        <taxon>Myxococcia</taxon>
        <taxon>Myxococcales</taxon>
        <taxon>Cystobacterineae</taxon>
        <taxon>Myxococcaceae</taxon>
        <taxon>Myxococcus</taxon>
    </lineage>
</organism>
<proteinExistence type="predicted"/>
<dbReference type="Proteomes" id="UP000183760">
    <property type="component" value="Unassembled WGS sequence"/>
</dbReference>
<evidence type="ECO:0000256" key="1">
    <source>
        <dbReference type="SAM" id="MobiDB-lite"/>
    </source>
</evidence>
<keyword evidence="4" id="KW-1185">Reference proteome</keyword>
<dbReference type="AlphaFoldDB" id="A0A511T6S6"/>
<dbReference type="Proteomes" id="UP000321514">
    <property type="component" value="Unassembled WGS sequence"/>
</dbReference>
<protein>
    <submittedName>
        <fullName evidence="2">Uncharacterized protein</fullName>
    </submittedName>
</protein>